<feature type="non-terminal residue" evidence="3">
    <location>
        <position position="324"/>
    </location>
</feature>
<evidence type="ECO:0000256" key="2">
    <source>
        <dbReference type="SAM" id="MobiDB-lite"/>
    </source>
</evidence>
<evidence type="ECO:0000313" key="4">
    <source>
        <dbReference type="Proteomes" id="UP000054359"/>
    </source>
</evidence>
<feature type="region of interest" description="Disordered" evidence="2">
    <location>
        <begin position="1"/>
        <end position="39"/>
    </location>
</feature>
<feature type="coiled-coil region" evidence="1">
    <location>
        <begin position="136"/>
        <end position="318"/>
    </location>
</feature>
<organism evidence="3 4">
    <name type="scientific">Stegodyphus mimosarum</name>
    <name type="common">African social velvet spider</name>
    <dbReference type="NCBI Taxonomy" id="407821"/>
    <lineage>
        <taxon>Eukaryota</taxon>
        <taxon>Metazoa</taxon>
        <taxon>Ecdysozoa</taxon>
        <taxon>Arthropoda</taxon>
        <taxon>Chelicerata</taxon>
        <taxon>Arachnida</taxon>
        <taxon>Araneae</taxon>
        <taxon>Araneomorphae</taxon>
        <taxon>Entelegynae</taxon>
        <taxon>Eresoidea</taxon>
        <taxon>Eresidae</taxon>
        <taxon>Stegodyphus</taxon>
    </lineage>
</organism>
<dbReference type="STRING" id="407821.A0A087UYI8"/>
<protein>
    <submittedName>
        <fullName evidence="3">Kinesin-like protein KIFC1</fullName>
    </submittedName>
</protein>
<evidence type="ECO:0000256" key="1">
    <source>
        <dbReference type="SAM" id="Coils"/>
    </source>
</evidence>
<evidence type="ECO:0000313" key="3">
    <source>
        <dbReference type="EMBL" id="KFM82427.1"/>
    </source>
</evidence>
<dbReference type="AlphaFoldDB" id="A0A087UYI8"/>
<gene>
    <name evidence="3" type="ORF">X975_23679</name>
</gene>
<proteinExistence type="predicted"/>
<keyword evidence="4" id="KW-1185">Reference proteome</keyword>
<sequence>IIKMSRIPKIGSTGSLKTKNSTDRMLPPPAVTSQRTASGVLRTGVKRAVDCQAGLSEKRQKTNVEAPVKRNGFGSTVRSHPVDKIATFSDKSKRAVLQPLPDNELIRGSMPAVLPTAKIKGGLKSKRPAWDLKGRIQDMEEHFNKTLEQNSTLKQELQAYNERIAALEARNSLLCQDVEKKSSQTEEASSKINRLENTLKQKTEEYDKLAKESEAEIKKLKDSNESLTRELATLNNIYQQETSALRNSISSLTCSKSGLQAQLDATENMLETLRQEMKQLQAEKLNKEKENTDLLQQVADLESKLRNEESTRRKLHNMVQELKV</sequence>
<feature type="non-terminal residue" evidence="3">
    <location>
        <position position="1"/>
    </location>
</feature>
<name>A0A087UYI8_STEMI</name>
<dbReference type="OrthoDB" id="3176171at2759"/>
<reference evidence="3 4" key="1">
    <citation type="submission" date="2013-11" db="EMBL/GenBank/DDBJ databases">
        <title>Genome sequencing of Stegodyphus mimosarum.</title>
        <authorList>
            <person name="Bechsgaard J."/>
        </authorList>
    </citation>
    <scope>NUCLEOTIDE SEQUENCE [LARGE SCALE GENOMIC DNA]</scope>
</reference>
<dbReference type="EMBL" id="KK122283">
    <property type="protein sequence ID" value="KFM82427.1"/>
    <property type="molecule type" value="Genomic_DNA"/>
</dbReference>
<accession>A0A087UYI8</accession>
<keyword evidence="1" id="KW-0175">Coiled coil</keyword>
<dbReference type="Proteomes" id="UP000054359">
    <property type="component" value="Unassembled WGS sequence"/>
</dbReference>